<dbReference type="EMBL" id="SJPW01000002">
    <property type="protein sequence ID" value="TWU58458.1"/>
    <property type="molecule type" value="Genomic_DNA"/>
</dbReference>
<dbReference type="AlphaFoldDB" id="A0A5C6FAP6"/>
<evidence type="ECO:0000313" key="2">
    <source>
        <dbReference type="EMBL" id="TWU58458.1"/>
    </source>
</evidence>
<reference evidence="2 3" key="1">
    <citation type="submission" date="2019-02" db="EMBL/GenBank/DDBJ databases">
        <title>Deep-cultivation of Planctomycetes and their phenomic and genomic characterization uncovers novel biology.</title>
        <authorList>
            <person name="Wiegand S."/>
            <person name="Jogler M."/>
            <person name="Boedeker C."/>
            <person name="Pinto D."/>
            <person name="Vollmers J."/>
            <person name="Rivas-Marin E."/>
            <person name="Kohn T."/>
            <person name="Peeters S.H."/>
            <person name="Heuer A."/>
            <person name="Rast P."/>
            <person name="Oberbeckmann S."/>
            <person name="Bunk B."/>
            <person name="Jeske O."/>
            <person name="Meyerdierks A."/>
            <person name="Storesund J.E."/>
            <person name="Kallscheuer N."/>
            <person name="Luecker S."/>
            <person name="Lage O.M."/>
            <person name="Pohl T."/>
            <person name="Merkel B.J."/>
            <person name="Hornburger P."/>
            <person name="Mueller R.-W."/>
            <person name="Bruemmer F."/>
            <person name="Labrenz M."/>
            <person name="Spormann A.M."/>
            <person name="Op Den Camp H."/>
            <person name="Overmann J."/>
            <person name="Amann R."/>
            <person name="Jetten M.S.M."/>
            <person name="Mascher T."/>
            <person name="Medema M.H."/>
            <person name="Devos D.P."/>
            <person name="Kaster A.-K."/>
            <person name="Ovreas L."/>
            <person name="Rohde M."/>
            <person name="Galperin M.Y."/>
            <person name="Jogler C."/>
        </authorList>
    </citation>
    <scope>NUCLEOTIDE SEQUENCE [LARGE SCALE GENOMIC DNA]</scope>
    <source>
        <strain evidence="2 3">Poly51</strain>
    </source>
</reference>
<organism evidence="2 3">
    <name type="scientific">Rubripirellula tenax</name>
    <dbReference type="NCBI Taxonomy" id="2528015"/>
    <lineage>
        <taxon>Bacteria</taxon>
        <taxon>Pseudomonadati</taxon>
        <taxon>Planctomycetota</taxon>
        <taxon>Planctomycetia</taxon>
        <taxon>Pirellulales</taxon>
        <taxon>Pirellulaceae</taxon>
        <taxon>Rubripirellula</taxon>
    </lineage>
</organism>
<keyword evidence="3" id="KW-1185">Reference proteome</keyword>
<name>A0A5C6FAP6_9BACT</name>
<evidence type="ECO:0000313" key="3">
    <source>
        <dbReference type="Proteomes" id="UP000318288"/>
    </source>
</evidence>
<evidence type="ECO:0000256" key="1">
    <source>
        <dbReference type="SAM" id="MobiDB-lite"/>
    </source>
</evidence>
<sequence length="56" mass="6267">MWWFWDAPEGLATDKPTSPLGVSVCRTDKDCPDCDQIGRKHDQTDDFSAVSPRQGV</sequence>
<feature type="region of interest" description="Disordered" evidence="1">
    <location>
        <begin position="37"/>
        <end position="56"/>
    </location>
</feature>
<protein>
    <submittedName>
        <fullName evidence="2">Uncharacterized protein</fullName>
    </submittedName>
</protein>
<proteinExistence type="predicted"/>
<comment type="caution">
    <text evidence="2">The sequence shown here is derived from an EMBL/GenBank/DDBJ whole genome shotgun (WGS) entry which is preliminary data.</text>
</comment>
<dbReference type="Proteomes" id="UP000318288">
    <property type="component" value="Unassembled WGS sequence"/>
</dbReference>
<gene>
    <name evidence="2" type="ORF">Poly51_12360</name>
</gene>
<accession>A0A5C6FAP6</accession>